<evidence type="ECO:0000313" key="3">
    <source>
        <dbReference type="EMBL" id="SDE71249.1"/>
    </source>
</evidence>
<dbReference type="STRING" id="670482.SAMN04488542_101481"/>
<feature type="transmembrane region" description="Helical" evidence="1">
    <location>
        <begin position="154"/>
        <end position="175"/>
    </location>
</feature>
<keyword evidence="1" id="KW-0812">Transmembrane</keyword>
<keyword evidence="1" id="KW-1133">Transmembrane helix</keyword>
<accession>A0A1G7F5T2</accession>
<feature type="transmembrane region" description="Helical" evidence="1">
    <location>
        <begin position="286"/>
        <end position="309"/>
    </location>
</feature>
<protein>
    <submittedName>
        <fullName evidence="3">Sporulation integral membrane protein YlbJ</fullName>
    </submittedName>
</protein>
<evidence type="ECO:0000313" key="4">
    <source>
        <dbReference type="Proteomes" id="UP000198972"/>
    </source>
</evidence>
<dbReference type="Proteomes" id="UP000198972">
    <property type="component" value="Unassembled WGS sequence"/>
</dbReference>
<organism evidence="3 4">
    <name type="scientific">Fontibacillus panacisegetis</name>
    <dbReference type="NCBI Taxonomy" id="670482"/>
    <lineage>
        <taxon>Bacteria</taxon>
        <taxon>Bacillati</taxon>
        <taxon>Bacillota</taxon>
        <taxon>Bacilli</taxon>
        <taxon>Bacillales</taxon>
        <taxon>Paenibacillaceae</taxon>
        <taxon>Fontibacillus</taxon>
    </lineage>
</organism>
<keyword evidence="1" id="KW-0472">Membrane</keyword>
<dbReference type="RefSeq" id="WP_091226402.1">
    <property type="nucleotide sequence ID" value="NZ_FNBG01000001.1"/>
</dbReference>
<evidence type="ECO:0000256" key="1">
    <source>
        <dbReference type="SAM" id="Phobius"/>
    </source>
</evidence>
<sequence>MSQVHRKERSLLSTLIFGISAVTLVAAIIYAPGETFQASGQGLTIWWRIVFPALLPFIVLIEIMLASGFAHGVGVLLEPFTRKALGLPGSAGWILPLGITAGYPAAASAAAALYRQGKISAAEAEKIVSTSHFCSPMLIIVVIGTGFLGHPRLALVLLIVHWISGLAAGITLHLLSPHDRSTALPTKSAEAVTSDQIDPLSSSFGFRTALKEMERARLQDARGFGKMLGDSVSSAVQTLMATGGFILIFAVIIHIINTALPNIIPHSFVAGLMEVHLGTFAIARDILSPAICIAFLGAALGWSGISAFLQVRAILGPAGIGGRIFLIHRIVHGAYAYVLTLLLWKPFTEWLPGTLPAFAAIRETESSGSQYYDINSFLPNLQLVSSWLETQLWLFLLLVIGMLGFSLIWRNRSQQ</sequence>
<keyword evidence="4" id="KW-1185">Reference proteome</keyword>
<dbReference type="OrthoDB" id="1645614at2"/>
<feature type="transmembrane region" description="Helical" evidence="1">
    <location>
        <begin position="45"/>
        <end position="73"/>
    </location>
</feature>
<dbReference type="Pfam" id="PF07670">
    <property type="entry name" value="Gate"/>
    <property type="match status" value="1"/>
</dbReference>
<dbReference type="InterPro" id="IPR011642">
    <property type="entry name" value="Gate_dom"/>
</dbReference>
<feature type="transmembrane region" description="Helical" evidence="1">
    <location>
        <begin position="12"/>
        <end position="33"/>
    </location>
</feature>
<name>A0A1G7F5T2_9BACL</name>
<feature type="transmembrane region" description="Helical" evidence="1">
    <location>
        <begin position="392"/>
        <end position="409"/>
    </location>
</feature>
<reference evidence="3 4" key="1">
    <citation type="submission" date="2016-10" db="EMBL/GenBank/DDBJ databases">
        <authorList>
            <person name="de Groot N.N."/>
        </authorList>
    </citation>
    <scope>NUCLEOTIDE SEQUENCE [LARGE SCALE GENOMIC DNA]</scope>
    <source>
        <strain evidence="3 4">DSM 28129</strain>
    </source>
</reference>
<evidence type="ECO:0000259" key="2">
    <source>
        <dbReference type="Pfam" id="PF07670"/>
    </source>
</evidence>
<proteinExistence type="predicted"/>
<dbReference type="AlphaFoldDB" id="A0A1G7F5T2"/>
<feature type="transmembrane region" description="Helical" evidence="1">
    <location>
        <begin position="93"/>
        <end position="115"/>
    </location>
</feature>
<gene>
    <name evidence="3" type="ORF">SAMN04488542_101481</name>
</gene>
<feature type="domain" description="Nucleoside transporter/FeoB GTPase Gate" evidence="2">
    <location>
        <begin position="49"/>
        <end position="143"/>
    </location>
</feature>
<feature type="transmembrane region" description="Helical" evidence="1">
    <location>
        <begin position="235"/>
        <end position="256"/>
    </location>
</feature>
<feature type="transmembrane region" description="Helical" evidence="1">
    <location>
        <begin position="330"/>
        <end position="347"/>
    </location>
</feature>
<dbReference type="EMBL" id="FNBG01000001">
    <property type="protein sequence ID" value="SDE71249.1"/>
    <property type="molecule type" value="Genomic_DNA"/>
</dbReference>
<feature type="transmembrane region" description="Helical" evidence="1">
    <location>
        <begin position="127"/>
        <end position="148"/>
    </location>
</feature>